<feature type="compositionally biased region" description="Basic and acidic residues" evidence="1">
    <location>
        <begin position="171"/>
        <end position="191"/>
    </location>
</feature>
<keyword evidence="3" id="KW-1185">Reference proteome</keyword>
<dbReference type="AlphaFoldDB" id="A0A9Q1EEC3"/>
<dbReference type="EMBL" id="JAINUF010000019">
    <property type="protein sequence ID" value="KAJ8337235.1"/>
    <property type="molecule type" value="Genomic_DNA"/>
</dbReference>
<gene>
    <name evidence="2" type="ORF">SKAU_G00384550</name>
</gene>
<organism evidence="2 3">
    <name type="scientific">Synaphobranchus kaupii</name>
    <name type="common">Kaup's arrowtooth eel</name>
    <dbReference type="NCBI Taxonomy" id="118154"/>
    <lineage>
        <taxon>Eukaryota</taxon>
        <taxon>Metazoa</taxon>
        <taxon>Chordata</taxon>
        <taxon>Craniata</taxon>
        <taxon>Vertebrata</taxon>
        <taxon>Euteleostomi</taxon>
        <taxon>Actinopterygii</taxon>
        <taxon>Neopterygii</taxon>
        <taxon>Teleostei</taxon>
        <taxon>Anguilliformes</taxon>
        <taxon>Synaphobranchidae</taxon>
        <taxon>Synaphobranchus</taxon>
    </lineage>
</organism>
<evidence type="ECO:0000313" key="2">
    <source>
        <dbReference type="EMBL" id="KAJ8337235.1"/>
    </source>
</evidence>
<accession>A0A9Q1EEC3</accession>
<sequence>MASVHHTVWCYTLVVIEFPAQPPWLGGTAAQKRLQSPGKAGSQNCCGCMGHHKSLLSPEGTSPKGKTNCRMSGAWHVLRLYFTSFCHFNELAIRSRFFLRPLKMMEKQRPSTWSSVYFWSPSDCRPARTAWMSSMETANEIREPPRQGRGPPPHPRPAPGSGFKGAQEGSGGDRDRERERERGRAGERNGE</sequence>
<reference evidence="2" key="1">
    <citation type="journal article" date="2023" name="Science">
        <title>Genome structures resolve the early diversification of teleost fishes.</title>
        <authorList>
            <person name="Parey E."/>
            <person name="Louis A."/>
            <person name="Montfort J."/>
            <person name="Bouchez O."/>
            <person name="Roques C."/>
            <person name="Iampietro C."/>
            <person name="Lluch J."/>
            <person name="Castinel A."/>
            <person name="Donnadieu C."/>
            <person name="Desvignes T."/>
            <person name="Floi Bucao C."/>
            <person name="Jouanno E."/>
            <person name="Wen M."/>
            <person name="Mejri S."/>
            <person name="Dirks R."/>
            <person name="Jansen H."/>
            <person name="Henkel C."/>
            <person name="Chen W.J."/>
            <person name="Zahm M."/>
            <person name="Cabau C."/>
            <person name="Klopp C."/>
            <person name="Thompson A.W."/>
            <person name="Robinson-Rechavi M."/>
            <person name="Braasch I."/>
            <person name="Lecointre G."/>
            <person name="Bobe J."/>
            <person name="Postlethwait J.H."/>
            <person name="Berthelot C."/>
            <person name="Roest Crollius H."/>
            <person name="Guiguen Y."/>
        </authorList>
    </citation>
    <scope>NUCLEOTIDE SEQUENCE</scope>
    <source>
        <strain evidence="2">WJC10195</strain>
    </source>
</reference>
<evidence type="ECO:0000313" key="3">
    <source>
        <dbReference type="Proteomes" id="UP001152622"/>
    </source>
</evidence>
<proteinExistence type="predicted"/>
<name>A0A9Q1EEC3_SYNKA</name>
<evidence type="ECO:0000256" key="1">
    <source>
        <dbReference type="SAM" id="MobiDB-lite"/>
    </source>
</evidence>
<dbReference type="Proteomes" id="UP001152622">
    <property type="component" value="Chromosome 19"/>
</dbReference>
<comment type="caution">
    <text evidence="2">The sequence shown here is derived from an EMBL/GenBank/DDBJ whole genome shotgun (WGS) entry which is preliminary data.</text>
</comment>
<feature type="region of interest" description="Disordered" evidence="1">
    <location>
        <begin position="140"/>
        <end position="191"/>
    </location>
</feature>
<protein>
    <submittedName>
        <fullName evidence="2">Uncharacterized protein</fullName>
    </submittedName>
</protein>